<sequence length="919" mass="98336">MNFPQQLARFRRRQRAGRLAAWLLATAGGAIAVLLVLMALDLQLAWESPSRILVVKIAAALIAIAAITAFIVVIRLSRQRAATLADDALGSPRRPVAAALAVDPGTADTPLGKFLAKRSLDEAASALARLPAKQALPWPWLRRAGGALCLVLIGAAVFRSASPLPFATALDRMVHPDADIPPWSRLRFTLDPAQPSVLYGGDLLVTCTLDGDHIDKPVECLLRQPGSNEVLRLPAARESANRFSRKLDAVTRPVEVAFACGKARSRWLPVEILLQPNVLAGALEITPPVYTGLPTNRGPLDSNEISVPEGSAVVLELTSNRPLGAATLTFTPARTGTTDPAPVETAGETSGHTARFAFTAGRSGKLSIVIRDVRGTPSAKPSELALKMLPDQPPVIDLTSPPPLLLATPKTKIPVEASATDDLGLSRIQLVRTLSGFRDRSLAVAKGLVKTREYGVHDGLDLAKLGLQPGQTIELFLEASDYNPSLLGQGTSGISRIQIISEDDYAARLRAKTTLKQFSARFQAVARAREEARKALEELEKAAGNPEAAEKARQDALEANRKAAELMEKLGGDFPVFEAEKRLQALAREAAGPFKQNTDDLAKLDPKASAPAQREAVRQMLERLDKPQPKMEEAQKDAATIAEAGRLLEMAAKFHQIYETQQSLVKRIGTIAKEIAQGDDQNKRLLGSLADTQQKNREALEEFVRELEKRSATIQDPQLQEFKESALAFAQHLRLADPGSVMDAASKHARDGASNDAFTNAEMARSQLESLMQGEDGFPKACQGKAPKFSIPRPDVNQTMQQMLEGLMSQNPGTTPNQKTGGGGMGAGGTGPTGSAEPGYALSDLPVLGPDRLQFDPASLGGSANGDARSTRPVKGLPTTTETGTIKPTESRTGDSGGPTPEAVPAIYREAVKRYFSGE</sequence>
<feature type="transmembrane region" description="Helical" evidence="3">
    <location>
        <begin position="21"/>
        <end position="40"/>
    </location>
</feature>
<dbReference type="Proteomes" id="UP000676169">
    <property type="component" value="Chromosome"/>
</dbReference>
<evidence type="ECO:0000256" key="2">
    <source>
        <dbReference type="SAM" id="MobiDB-lite"/>
    </source>
</evidence>
<dbReference type="AlphaFoldDB" id="A0A975G8M4"/>
<dbReference type="KEGG" id="lamb:KBB96_00300"/>
<evidence type="ECO:0000313" key="5">
    <source>
        <dbReference type="Proteomes" id="UP000676169"/>
    </source>
</evidence>
<feature type="coiled-coil region" evidence="1">
    <location>
        <begin position="682"/>
        <end position="710"/>
    </location>
</feature>
<feature type="region of interest" description="Disordered" evidence="2">
    <location>
        <begin position="856"/>
        <end position="906"/>
    </location>
</feature>
<reference evidence="4" key="1">
    <citation type="submission" date="2021-04" db="EMBL/GenBank/DDBJ databases">
        <title>Luteolibacter sp. 32A isolated from the skin of an Anderson's salamander (Ambystoma andersonii).</title>
        <authorList>
            <person name="Spergser J."/>
            <person name="Busse H.-J."/>
        </authorList>
    </citation>
    <scope>NUCLEOTIDE SEQUENCE</scope>
    <source>
        <strain evidence="4">32A</strain>
    </source>
</reference>
<dbReference type="EMBL" id="CP073100">
    <property type="protein sequence ID" value="QUE51357.1"/>
    <property type="molecule type" value="Genomic_DNA"/>
</dbReference>
<feature type="coiled-coil region" evidence="1">
    <location>
        <begin position="522"/>
        <end position="569"/>
    </location>
</feature>
<evidence type="ECO:0000256" key="1">
    <source>
        <dbReference type="SAM" id="Coils"/>
    </source>
</evidence>
<accession>A0A975G8M4</accession>
<feature type="transmembrane region" description="Helical" evidence="3">
    <location>
        <begin position="52"/>
        <end position="74"/>
    </location>
</feature>
<dbReference type="Pfam" id="PF13779">
    <property type="entry name" value="DUF4175"/>
    <property type="match status" value="1"/>
</dbReference>
<organism evidence="4 5">
    <name type="scientific">Luteolibacter ambystomatis</name>
    <dbReference type="NCBI Taxonomy" id="2824561"/>
    <lineage>
        <taxon>Bacteria</taxon>
        <taxon>Pseudomonadati</taxon>
        <taxon>Verrucomicrobiota</taxon>
        <taxon>Verrucomicrobiia</taxon>
        <taxon>Verrucomicrobiales</taxon>
        <taxon>Verrucomicrobiaceae</taxon>
        <taxon>Luteolibacter</taxon>
    </lineage>
</organism>
<keyword evidence="3" id="KW-0812">Transmembrane</keyword>
<dbReference type="InterPro" id="IPR012683">
    <property type="entry name" value="CHP02302_TM"/>
</dbReference>
<keyword evidence="5" id="KW-1185">Reference proteome</keyword>
<feature type="region of interest" description="Disordered" evidence="2">
    <location>
        <begin position="808"/>
        <end position="837"/>
    </location>
</feature>
<feature type="compositionally biased region" description="Polar residues" evidence="2">
    <location>
        <begin position="808"/>
        <end position="819"/>
    </location>
</feature>
<protein>
    <recommendedName>
        <fullName evidence="6">DUF4175 family protein</fullName>
    </recommendedName>
</protein>
<evidence type="ECO:0000256" key="3">
    <source>
        <dbReference type="SAM" id="Phobius"/>
    </source>
</evidence>
<feature type="transmembrane region" description="Helical" evidence="3">
    <location>
        <begin position="140"/>
        <end position="158"/>
    </location>
</feature>
<keyword evidence="3" id="KW-0472">Membrane</keyword>
<proteinExistence type="predicted"/>
<dbReference type="RefSeq" id="WP_211631496.1">
    <property type="nucleotide sequence ID" value="NZ_CP073100.1"/>
</dbReference>
<feature type="compositionally biased region" description="Low complexity" evidence="2">
    <location>
        <begin position="875"/>
        <end position="888"/>
    </location>
</feature>
<evidence type="ECO:0008006" key="6">
    <source>
        <dbReference type="Google" id="ProtNLM"/>
    </source>
</evidence>
<name>A0A975G8M4_9BACT</name>
<keyword evidence="1" id="KW-0175">Coiled coil</keyword>
<gene>
    <name evidence="4" type="ORF">KBB96_00300</name>
</gene>
<evidence type="ECO:0000313" key="4">
    <source>
        <dbReference type="EMBL" id="QUE51357.1"/>
    </source>
</evidence>
<keyword evidence="3" id="KW-1133">Transmembrane helix</keyword>
<feature type="compositionally biased region" description="Gly residues" evidence="2">
    <location>
        <begin position="820"/>
        <end position="832"/>
    </location>
</feature>